<comment type="caution">
    <text evidence="4">The sequence shown here is derived from an EMBL/GenBank/DDBJ whole genome shotgun (WGS) entry which is preliminary data.</text>
</comment>
<dbReference type="SMART" id="SM00856">
    <property type="entry name" value="PMEI"/>
    <property type="match status" value="1"/>
</dbReference>
<reference evidence="4" key="1">
    <citation type="submission" date="2019-11" db="EMBL/GenBank/DDBJ databases">
        <authorList>
            <person name="Liu Y."/>
            <person name="Hou J."/>
            <person name="Li T.-Q."/>
            <person name="Guan C.-H."/>
            <person name="Wu X."/>
            <person name="Wu H.-Z."/>
            <person name="Ling F."/>
            <person name="Zhang R."/>
            <person name="Shi X.-G."/>
            <person name="Ren J.-P."/>
            <person name="Chen E.-F."/>
            <person name="Sun J.-M."/>
        </authorList>
    </citation>
    <scope>NUCLEOTIDE SEQUENCE</scope>
    <source>
        <strain evidence="4">Adult_tree_wgs_1</strain>
        <tissue evidence="4">Leaves</tissue>
    </source>
</reference>
<dbReference type="PANTHER" id="PTHR31080:SF279">
    <property type="entry name" value="OS02G0688200 PROTEIN"/>
    <property type="match status" value="1"/>
</dbReference>
<protein>
    <recommendedName>
        <fullName evidence="3">Pectinesterase inhibitor domain-containing protein</fullName>
    </recommendedName>
</protein>
<dbReference type="SUPFAM" id="SSF101148">
    <property type="entry name" value="Plant invertase/pectin methylesterase inhibitor"/>
    <property type="match status" value="1"/>
</dbReference>
<dbReference type="AlphaFoldDB" id="A0A834LWP9"/>
<dbReference type="OrthoDB" id="764172at2759"/>
<evidence type="ECO:0000256" key="1">
    <source>
        <dbReference type="ARBA" id="ARBA00022729"/>
    </source>
</evidence>
<feature type="region of interest" description="Disordered" evidence="2">
    <location>
        <begin position="1"/>
        <end position="20"/>
    </location>
</feature>
<feature type="compositionally biased region" description="Low complexity" evidence="2">
    <location>
        <begin position="10"/>
        <end position="20"/>
    </location>
</feature>
<dbReference type="InterPro" id="IPR051955">
    <property type="entry name" value="PME_Inhibitor"/>
</dbReference>
<dbReference type="GO" id="GO:0004857">
    <property type="term" value="F:enzyme inhibitor activity"/>
    <property type="evidence" value="ECO:0007669"/>
    <property type="project" value="InterPro"/>
</dbReference>
<organism evidence="4 5">
    <name type="scientific">Rhododendron simsii</name>
    <name type="common">Sims's rhododendron</name>
    <dbReference type="NCBI Taxonomy" id="118357"/>
    <lineage>
        <taxon>Eukaryota</taxon>
        <taxon>Viridiplantae</taxon>
        <taxon>Streptophyta</taxon>
        <taxon>Embryophyta</taxon>
        <taxon>Tracheophyta</taxon>
        <taxon>Spermatophyta</taxon>
        <taxon>Magnoliopsida</taxon>
        <taxon>eudicotyledons</taxon>
        <taxon>Gunneridae</taxon>
        <taxon>Pentapetalae</taxon>
        <taxon>asterids</taxon>
        <taxon>Ericales</taxon>
        <taxon>Ericaceae</taxon>
        <taxon>Ericoideae</taxon>
        <taxon>Rhodoreae</taxon>
        <taxon>Rhododendron</taxon>
    </lineage>
</organism>
<keyword evidence="1" id="KW-0732">Signal</keyword>
<feature type="domain" description="Pectinesterase inhibitor" evidence="3">
    <location>
        <begin position="114"/>
        <end position="232"/>
    </location>
</feature>
<evidence type="ECO:0000313" key="5">
    <source>
        <dbReference type="Proteomes" id="UP000626092"/>
    </source>
</evidence>
<accession>A0A834LWP9</accession>
<evidence type="ECO:0000256" key="2">
    <source>
        <dbReference type="SAM" id="MobiDB-lite"/>
    </source>
</evidence>
<dbReference type="PANTHER" id="PTHR31080">
    <property type="entry name" value="PECTINESTERASE INHIBITOR-LIKE"/>
    <property type="match status" value="1"/>
</dbReference>
<evidence type="ECO:0000313" key="4">
    <source>
        <dbReference type="EMBL" id="KAF7151109.1"/>
    </source>
</evidence>
<dbReference type="EMBL" id="WJXA01000002">
    <property type="protein sequence ID" value="KAF7151109.1"/>
    <property type="molecule type" value="Genomic_DNA"/>
</dbReference>
<sequence>MKTPEEEISASEALDSSSSSYRDSLNTLPYHVPPSLLTLYVEKLEQRNLVAGDEISGGGAGQSWVWERWGCVVAQWERIERCIRLPWKETRMHITTRGTALLFLSVLFALICCSRCDLIADTCEKTDYPELCISTLSPTLSAKLQMSKGSPASVEDPVVKACLDVCASQYDDAIYDEIPEAIENLSKFAADEVIVGALTCEDTFNEEPDVRKSPLTADNNMLIQLATVAYKIIASLG</sequence>
<gene>
    <name evidence="4" type="ORF">RHSIM_Rhsim02G0073200</name>
</gene>
<dbReference type="InterPro" id="IPR035513">
    <property type="entry name" value="Invertase/methylesterase_inhib"/>
</dbReference>
<evidence type="ECO:0000259" key="3">
    <source>
        <dbReference type="SMART" id="SM00856"/>
    </source>
</evidence>
<proteinExistence type="predicted"/>
<dbReference type="Gene3D" id="1.20.140.40">
    <property type="entry name" value="Invertase/pectin methylesterase inhibitor family protein"/>
    <property type="match status" value="1"/>
</dbReference>
<keyword evidence="5" id="KW-1185">Reference proteome</keyword>
<dbReference type="Proteomes" id="UP000626092">
    <property type="component" value="Unassembled WGS sequence"/>
</dbReference>
<name>A0A834LWP9_RHOSS</name>
<dbReference type="InterPro" id="IPR006501">
    <property type="entry name" value="Pectinesterase_inhib_dom"/>
</dbReference>